<protein>
    <recommendedName>
        <fullName evidence="2">diguanylate cyclase</fullName>
        <ecNumber evidence="2">2.7.7.65</ecNumber>
    </recommendedName>
</protein>
<dbReference type="CDD" id="cd01949">
    <property type="entry name" value="GGDEF"/>
    <property type="match status" value="1"/>
</dbReference>
<dbReference type="SMART" id="SM00267">
    <property type="entry name" value="GGDEF"/>
    <property type="match status" value="1"/>
</dbReference>
<name>A0A1I3QV25_9GAMM</name>
<evidence type="ECO:0000313" key="7">
    <source>
        <dbReference type="Proteomes" id="UP000198841"/>
    </source>
</evidence>
<comment type="caution">
    <text evidence="6">The sequence shown here is derived from an EMBL/GenBank/DDBJ whole genome shotgun (WGS) entry which is preliminary data.</text>
</comment>
<dbReference type="EC" id="2.7.7.65" evidence="2"/>
<dbReference type="Pfam" id="PF22588">
    <property type="entry name" value="dCache_1_like"/>
    <property type="match status" value="1"/>
</dbReference>
<dbReference type="InterPro" id="IPR029151">
    <property type="entry name" value="Sensor-like_sf"/>
</dbReference>
<feature type="domain" description="GGDEF" evidence="5">
    <location>
        <begin position="378"/>
        <end position="514"/>
    </location>
</feature>
<dbReference type="PROSITE" id="PS50887">
    <property type="entry name" value="GGDEF"/>
    <property type="match status" value="1"/>
</dbReference>
<dbReference type="SUPFAM" id="SSF103190">
    <property type="entry name" value="Sensory domain-like"/>
    <property type="match status" value="1"/>
</dbReference>
<feature type="transmembrane region" description="Helical" evidence="4">
    <location>
        <begin position="21"/>
        <end position="40"/>
    </location>
</feature>
<accession>A0A1I3QV25</accession>
<evidence type="ECO:0000256" key="2">
    <source>
        <dbReference type="ARBA" id="ARBA00012528"/>
    </source>
</evidence>
<proteinExistence type="predicted"/>
<keyword evidence="4" id="KW-1133">Transmembrane helix</keyword>
<evidence type="ECO:0000256" key="1">
    <source>
        <dbReference type="ARBA" id="ARBA00004665"/>
    </source>
</evidence>
<comment type="pathway">
    <text evidence="1">Purine metabolism; 3',5'-cyclic di-GMP biosynthesis.</text>
</comment>
<sequence length="522" mass="58386">MQLKRKMDPRTTSDAGLQQSIVLSGLFLIITVVGMSIWTLREDWLGTVRQTQQTAMNLALSQSRQAEDTFLQTELSLRQMQRDLQLQLATHIQGADLSNTMRELQRRLPQLHGLFYYDAEGKWIATSAERVPNNINNSDREYFTFQRSNHRNSVHISPVITSRSTGDLVIPVSLRVSDASGGFKGVLLATIKVDFFRRFYSYYEIGARDVLVLMLADSTVLYARPMPDSYIGKNLSASPLFQEMLAKMDRGSGQWRSVLDGQPRIFGFARSDRYPIIVAAGYNSDDLFHVWVNGRAQDILLSIILLLTIILLGTFQLRQARRVLRYQQELTLLRDELHNANLTLNKLAHVDGLTGLANRREFDRFLREALTHAAASGKPLSLIMMDIDFFKHYNDTYGHIAGDKCLKMVGEVLASVTGRRSDMAARYGGEEFALILPDTTFGEGMTIANRVVEAVRVMQLPHVASPVGHVTLSAGCATTVTAAAVSAVKLLEYADHALYQAKREGRDGAKGMNIASLPEEQK</sequence>
<keyword evidence="4" id="KW-0472">Membrane</keyword>
<evidence type="ECO:0000256" key="4">
    <source>
        <dbReference type="SAM" id="Phobius"/>
    </source>
</evidence>
<evidence type="ECO:0000259" key="5">
    <source>
        <dbReference type="PROSITE" id="PS50887"/>
    </source>
</evidence>
<dbReference type="Gene3D" id="3.30.70.270">
    <property type="match status" value="1"/>
</dbReference>
<dbReference type="Gene3D" id="3.30.450.20">
    <property type="entry name" value="PAS domain"/>
    <property type="match status" value="2"/>
</dbReference>
<keyword evidence="4" id="KW-0812">Transmembrane</keyword>
<dbReference type="EMBL" id="FOSD01000001">
    <property type="protein sequence ID" value="SFJ37815.1"/>
    <property type="molecule type" value="Genomic_DNA"/>
</dbReference>
<comment type="catalytic activity">
    <reaction evidence="3">
        <text>2 GTP = 3',3'-c-di-GMP + 2 diphosphate</text>
        <dbReference type="Rhea" id="RHEA:24898"/>
        <dbReference type="ChEBI" id="CHEBI:33019"/>
        <dbReference type="ChEBI" id="CHEBI:37565"/>
        <dbReference type="ChEBI" id="CHEBI:58805"/>
        <dbReference type="EC" id="2.7.7.65"/>
    </reaction>
</comment>
<dbReference type="RefSeq" id="WP_008102812.1">
    <property type="nucleotide sequence ID" value="NZ_FOSD01000001.1"/>
</dbReference>
<dbReference type="InterPro" id="IPR029787">
    <property type="entry name" value="Nucleotide_cyclase"/>
</dbReference>
<dbReference type="InterPro" id="IPR054327">
    <property type="entry name" value="His-kinase-like_sensor"/>
</dbReference>
<evidence type="ECO:0000256" key="3">
    <source>
        <dbReference type="ARBA" id="ARBA00034247"/>
    </source>
</evidence>
<dbReference type="PANTHER" id="PTHR45138:SF9">
    <property type="entry name" value="DIGUANYLATE CYCLASE DGCM-RELATED"/>
    <property type="match status" value="1"/>
</dbReference>
<gene>
    <name evidence="6" type="ORF">SAMN05518863_101286</name>
</gene>
<dbReference type="CDD" id="cd12914">
    <property type="entry name" value="PDC1_DGC_like"/>
    <property type="match status" value="1"/>
</dbReference>
<dbReference type="PANTHER" id="PTHR45138">
    <property type="entry name" value="REGULATORY COMPONENTS OF SENSORY TRANSDUCTION SYSTEM"/>
    <property type="match status" value="1"/>
</dbReference>
<dbReference type="InterPro" id="IPR000160">
    <property type="entry name" value="GGDEF_dom"/>
</dbReference>
<evidence type="ECO:0000313" key="6">
    <source>
        <dbReference type="EMBL" id="SFJ37815.1"/>
    </source>
</evidence>
<dbReference type="InterPro" id="IPR050469">
    <property type="entry name" value="Diguanylate_Cyclase"/>
</dbReference>
<dbReference type="InterPro" id="IPR043128">
    <property type="entry name" value="Rev_trsase/Diguanyl_cyclase"/>
</dbReference>
<dbReference type="Pfam" id="PF00990">
    <property type="entry name" value="GGDEF"/>
    <property type="match status" value="1"/>
</dbReference>
<reference evidence="6 7" key="1">
    <citation type="submission" date="2016-10" db="EMBL/GenBank/DDBJ databases">
        <authorList>
            <person name="Varghese N."/>
            <person name="Submissions S."/>
        </authorList>
    </citation>
    <scope>NUCLEOTIDE SEQUENCE [LARGE SCALE GENOMIC DNA]</scope>
    <source>
        <strain evidence="6 7">YR512</strain>
    </source>
</reference>
<dbReference type="SUPFAM" id="SSF55073">
    <property type="entry name" value="Nucleotide cyclase"/>
    <property type="match status" value="1"/>
</dbReference>
<keyword evidence="7" id="KW-1185">Reference proteome</keyword>
<dbReference type="CDD" id="cd12915">
    <property type="entry name" value="PDC2_DGC_like"/>
    <property type="match status" value="1"/>
</dbReference>
<organism evidence="6 7">
    <name type="scientific">Candidatus Pantoea symbiotica</name>
    <dbReference type="NCBI Taxonomy" id="1884370"/>
    <lineage>
        <taxon>Bacteria</taxon>
        <taxon>Pseudomonadati</taxon>
        <taxon>Pseudomonadota</taxon>
        <taxon>Gammaproteobacteria</taxon>
        <taxon>Enterobacterales</taxon>
        <taxon>Erwiniaceae</taxon>
        <taxon>Pantoea</taxon>
    </lineage>
</organism>
<dbReference type="NCBIfam" id="TIGR00254">
    <property type="entry name" value="GGDEF"/>
    <property type="match status" value="1"/>
</dbReference>
<dbReference type="Proteomes" id="UP000198841">
    <property type="component" value="Unassembled WGS sequence"/>
</dbReference>